<organism evidence="2">
    <name type="scientific">Loa loa</name>
    <name type="common">Eye worm</name>
    <name type="synonym">Filaria loa</name>
    <dbReference type="NCBI Taxonomy" id="7209"/>
    <lineage>
        <taxon>Eukaryota</taxon>
        <taxon>Metazoa</taxon>
        <taxon>Ecdysozoa</taxon>
        <taxon>Nematoda</taxon>
        <taxon>Chromadorea</taxon>
        <taxon>Rhabditida</taxon>
        <taxon>Spirurina</taxon>
        <taxon>Spiruromorpha</taxon>
        <taxon>Filarioidea</taxon>
        <taxon>Onchocercidae</taxon>
        <taxon>Loa</taxon>
    </lineage>
</organism>
<sequence length="74" mass="8168">MRCFGMPCQIFFADDFDGDIQSTHQCCGGNVHIKMATLYVATSALILCAFNIASMCFGIYSVNLILDVILIDYC</sequence>
<feature type="transmembrane region" description="Helical" evidence="1">
    <location>
        <begin position="38"/>
        <end position="60"/>
    </location>
</feature>
<dbReference type="RefSeq" id="XP_003150875.1">
    <property type="nucleotide sequence ID" value="XM_003150827.1"/>
</dbReference>
<dbReference type="KEGG" id="loa:LOAG_15336"/>
<proteinExistence type="predicted"/>
<dbReference type="GeneID" id="9952826"/>
<dbReference type="InParanoid" id="A0A1S0TG40"/>
<dbReference type="EMBL" id="JH713880">
    <property type="protein sequence ID" value="EFO13194.1"/>
    <property type="molecule type" value="Genomic_DNA"/>
</dbReference>
<evidence type="ECO:0000313" key="2">
    <source>
        <dbReference type="EMBL" id="EFO13194.1"/>
    </source>
</evidence>
<dbReference type="CTD" id="9952826"/>
<gene>
    <name evidence="2" type="ORF">LOAG_15336</name>
</gene>
<protein>
    <submittedName>
        <fullName evidence="2">Uncharacterized protein</fullName>
    </submittedName>
</protein>
<keyword evidence="1" id="KW-1133">Transmembrane helix</keyword>
<name>A0A1S0TG40_LOALO</name>
<keyword evidence="1" id="KW-0812">Transmembrane</keyword>
<keyword evidence="1" id="KW-0472">Membrane</keyword>
<dbReference type="AlphaFoldDB" id="A0A1S0TG40"/>
<evidence type="ECO:0000256" key="1">
    <source>
        <dbReference type="SAM" id="Phobius"/>
    </source>
</evidence>
<reference evidence="2" key="1">
    <citation type="submission" date="2012-04" db="EMBL/GenBank/DDBJ databases">
        <title>The Genome Sequence of Loa loa.</title>
        <authorList>
            <consortium name="The Broad Institute Genome Sequencing Platform"/>
            <consortium name="Broad Institute Genome Sequencing Center for Infectious Disease"/>
            <person name="Nutman T.B."/>
            <person name="Fink D.L."/>
            <person name="Russ C."/>
            <person name="Young S."/>
            <person name="Zeng Q."/>
            <person name="Gargeya S."/>
            <person name="Alvarado L."/>
            <person name="Berlin A."/>
            <person name="Chapman S.B."/>
            <person name="Chen Z."/>
            <person name="Freedman E."/>
            <person name="Gellesch M."/>
            <person name="Goldberg J."/>
            <person name="Griggs A."/>
            <person name="Gujja S."/>
            <person name="Heilman E.R."/>
            <person name="Heiman D."/>
            <person name="Howarth C."/>
            <person name="Mehta T."/>
            <person name="Neiman D."/>
            <person name="Pearson M."/>
            <person name="Roberts A."/>
            <person name="Saif S."/>
            <person name="Shea T."/>
            <person name="Shenoy N."/>
            <person name="Sisk P."/>
            <person name="Stolte C."/>
            <person name="Sykes S."/>
            <person name="White J."/>
            <person name="Yandava C."/>
            <person name="Haas B."/>
            <person name="Henn M.R."/>
            <person name="Nusbaum C."/>
            <person name="Birren B."/>
        </authorList>
    </citation>
    <scope>NUCLEOTIDE SEQUENCE [LARGE SCALE GENOMIC DNA]</scope>
</reference>
<accession>A0A1S0TG40</accession>
<dbReference type="OrthoDB" id="8173727at2759"/>